<evidence type="ECO:0000256" key="4">
    <source>
        <dbReference type="ARBA" id="ARBA00022481"/>
    </source>
</evidence>
<dbReference type="GO" id="GO:0005886">
    <property type="term" value="C:plasma membrane"/>
    <property type="evidence" value="ECO:0007669"/>
    <property type="project" value="UniProtKB-SubCell"/>
</dbReference>
<feature type="domain" description="General secretion pathway GspH" evidence="12">
    <location>
        <begin position="50"/>
        <end position="165"/>
    </location>
</feature>
<evidence type="ECO:0000313" key="13">
    <source>
        <dbReference type="EMBL" id="RUO45242.1"/>
    </source>
</evidence>
<dbReference type="Pfam" id="PF07963">
    <property type="entry name" value="N_methyl"/>
    <property type="match status" value="1"/>
</dbReference>
<dbReference type="PRINTS" id="PR00885">
    <property type="entry name" value="BCTERIALGSPH"/>
</dbReference>
<reference evidence="14" key="1">
    <citation type="journal article" date="2018" name="Front. Microbiol.">
        <title>Genome-Based Analysis Reveals the Taxonomy and Diversity of the Family Idiomarinaceae.</title>
        <authorList>
            <person name="Liu Y."/>
            <person name="Lai Q."/>
            <person name="Shao Z."/>
        </authorList>
    </citation>
    <scope>NUCLEOTIDE SEQUENCE [LARGE SCALE GENOMIC DNA]</scope>
    <source>
        <strain evidence="14">SN-14</strain>
    </source>
</reference>
<dbReference type="Gene3D" id="3.55.40.10">
    <property type="entry name" value="minor pseudopilin epsh domain"/>
    <property type="match status" value="1"/>
</dbReference>
<dbReference type="GO" id="GO:0015628">
    <property type="term" value="P:protein secretion by the type II secretion system"/>
    <property type="evidence" value="ECO:0007669"/>
    <property type="project" value="InterPro"/>
</dbReference>
<dbReference type="InterPro" id="IPR045584">
    <property type="entry name" value="Pilin-like"/>
</dbReference>
<keyword evidence="4" id="KW-0488">Methylation</keyword>
<keyword evidence="7 11" id="KW-1133">Transmembrane helix</keyword>
<evidence type="ECO:0000256" key="10">
    <source>
        <dbReference type="ARBA" id="ARBA00030775"/>
    </source>
</evidence>
<evidence type="ECO:0000313" key="14">
    <source>
        <dbReference type="Proteomes" id="UP000286680"/>
    </source>
</evidence>
<name>A0AA94JDX3_9GAMM</name>
<dbReference type="NCBIfam" id="TIGR02532">
    <property type="entry name" value="IV_pilin_GFxxxE"/>
    <property type="match status" value="1"/>
</dbReference>
<evidence type="ECO:0000256" key="11">
    <source>
        <dbReference type="SAM" id="Phobius"/>
    </source>
</evidence>
<evidence type="ECO:0000256" key="6">
    <source>
        <dbReference type="ARBA" id="ARBA00022692"/>
    </source>
</evidence>
<keyword evidence="5" id="KW-0997">Cell inner membrane</keyword>
<evidence type="ECO:0000256" key="9">
    <source>
        <dbReference type="ARBA" id="ARBA00025772"/>
    </source>
</evidence>
<keyword evidence="3" id="KW-1003">Cell membrane</keyword>
<comment type="caution">
    <text evidence="13">The sequence shown here is derived from an EMBL/GenBank/DDBJ whole genome shotgun (WGS) entry which is preliminary data.</text>
</comment>
<sequence length="193" mass="22217">MQPRRRNNGFTLVELLLVMAIIGMIAGTVAFTLPSSSARDKSPQDIAVTLKEQLQYAREYAMVRQQPLGLVMDDDGYQFVHWYDNQWQPLNARGLKAVNWDERLRWRLQPLEGNLVAQEEAARDLLFQPDNDNDEQEDEQPQPQILILPSGEMTAFSLALDKPQLARREQRWLIAQSAWQVSIQDEASFDASY</sequence>
<dbReference type="RefSeq" id="WP_126819612.1">
    <property type="nucleotide sequence ID" value="NZ_PIPS01000001.1"/>
</dbReference>
<comment type="similarity">
    <text evidence="9">Belongs to the GSP H family.</text>
</comment>
<gene>
    <name evidence="13" type="primary">gspH</name>
    <name evidence="13" type="ORF">CWE23_04310</name>
</gene>
<dbReference type="AlphaFoldDB" id="A0AA94JDX3"/>
<evidence type="ECO:0000256" key="3">
    <source>
        <dbReference type="ARBA" id="ARBA00022475"/>
    </source>
</evidence>
<accession>A0AA94JDX3</accession>
<evidence type="ECO:0000256" key="8">
    <source>
        <dbReference type="ARBA" id="ARBA00023136"/>
    </source>
</evidence>
<comment type="subcellular location">
    <subcellularLocation>
        <location evidence="1">Cell inner membrane</location>
        <topology evidence="1">Single-pass membrane protein</topology>
    </subcellularLocation>
</comment>
<proteinExistence type="inferred from homology"/>
<evidence type="ECO:0000259" key="12">
    <source>
        <dbReference type="Pfam" id="PF12019"/>
    </source>
</evidence>
<dbReference type="NCBIfam" id="TIGR01708">
    <property type="entry name" value="typeII_sec_gspH"/>
    <property type="match status" value="1"/>
</dbReference>
<dbReference type="Proteomes" id="UP000286680">
    <property type="component" value="Unassembled WGS sequence"/>
</dbReference>
<keyword evidence="8 11" id="KW-0472">Membrane</keyword>
<organism evidence="13 14">
    <name type="scientific">Idiomarina aquatica</name>
    <dbReference type="NCBI Taxonomy" id="1327752"/>
    <lineage>
        <taxon>Bacteria</taxon>
        <taxon>Pseudomonadati</taxon>
        <taxon>Pseudomonadota</taxon>
        <taxon>Gammaproteobacteria</taxon>
        <taxon>Alteromonadales</taxon>
        <taxon>Idiomarinaceae</taxon>
        <taxon>Idiomarina</taxon>
    </lineage>
</organism>
<dbReference type="InterPro" id="IPR022346">
    <property type="entry name" value="T2SS_GspH"/>
</dbReference>
<dbReference type="EMBL" id="PIPS01000001">
    <property type="protein sequence ID" value="RUO45242.1"/>
    <property type="molecule type" value="Genomic_DNA"/>
</dbReference>
<dbReference type="GO" id="GO:0015627">
    <property type="term" value="C:type II protein secretion system complex"/>
    <property type="evidence" value="ECO:0007669"/>
    <property type="project" value="InterPro"/>
</dbReference>
<dbReference type="Pfam" id="PF12019">
    <property type="entry name" value="GspH"/>
    <property type="match status" value="1"/>
</dbReference>
<feature type="transmembrane region" description="Helical" evidence="11">
    <location>
        <begin position="12"/>
        <end position="33"/>
    </location>
</feature>
<evidence type="ECO:0000256" key="1">
    <source>
        <dbReference type="ARBA" id="ARBA00004377"/>
    </source>
</evidence>
<dbReference type="InterPro" id="IPR012902">
    <property type="entry name" value="N_methyl_site"/>
</dbReference>
<evidence type="ECO:0000256" key="5">
    <source>
        <dbReference type="ARBA" id="ARBA00022519"/>
    </source>
</evidence>
<protein>
    <recommendedName>
        <fullName evidence="2">Type II secretion system protein H</fullName>
    </recommendedName>
    <alternativeName>
        <fullName evidence="10">General secretion pathway protein H</fullName>
    </alternativeName>
</protein>
<dbReference type="InterPro" id="IPR049875">
    <property type="entry name" value="TypeII_GspH"/>
</dbReference>
<evidence type="ECO:0000256" key="7">
    <source>
        <dbReference type="ARBA" id="ARBA00022989"/>
    </source>
</evidence>
<keyword evidence="14" id="KW-1185">Reference proteome</keyword>
<dbReference type="SUPFAM" id="SSF54523">
    <property type="entry name" value="Pili subunits"/>
    <property type="match status" value="1"/>
</dbReference>
<evidence type="ECO:0000256" key="2">
    <source>
        <dbReference type="ARBA" id="ARBA00021549"/>
    </source>
</evidence>
<keyword evidence="6 11" id="KW-0812">Transmembrane</keyword>
<dbReference type="InterPro" id="IPR002416">
    <property type="entry name" value="T2SS_protein-GspH"/>
</dbReference>